<protein>
    <submittedName>
        <fullName evidence="1">Uncharacterized protein</fullName>
    </submittedName>
</protein>
<gene>
    <name evidence="1" type="ORF">GLW04_15110</name>
</gene>
<evidence type="ECO:0000313" key="1">
    <source>
        <dbReference type="EMBL" id="MYL21229.1"/>
    </source>
</evidence>
<dbReference type="AlphaFoldDB" id="A0A845DWN6"/>
<accession>A0A845DWN6</accession>
<organism evidence="1 2">
    <name type="scientific">Halobacillus litoralis</name>
    <dbReference type="NCBI Taxonomy" id="45668"/>
    <lineage>
        <taxon>Bacteria</taxon>
        <taxon>Bacillati</taxon>
        <taxon>Bacillota</taxon>
        <taxon>Bacilli</taxon>
        <taxon>Bacillales</taxon>
        <taxon>Bacillaceae</taxon>
        <taxon>Halobacillus</taxon>
    </lineage>
</organism>
<reference evidence="1 2" key="1">
    <citation type="submission" date="2019-11" db="EMBL/GenBank/DDBJ databases">
        <title>Genome sequences of 17 halophilic strains isolated from different environments.</title>
        <authorList>
            <person name="Furrow R.E."/>
        </authorList>
    </citation>
    <scope>NUCLEOTIDE SEQUENCE [LARGE SCALE GENOMIC DNA]</scope>
    <source>
        <strain evidence="1 2">22511_23_Filter</strain>
    </source>
</reference>
<dbReference type="EMBL" id="WMET01000004">
    <property type="protein sequence ID" value="MYL21229.1"/>
    <property type="molecule type" value="Genomic_DNA"/>
</dbReference>
<sequence>MSKTVQAYFQTENDAESAKADLQSLSVQREMVEAIPGDVDLTPVVPVAGSANTGGGTFNFTEVITPKHDREEALSDKRHLTHVLHFSVKEEEYERAVAVIKDHNGHMNRNDLDDE</sequence>
<name>A0A845DWN6_9BACI</name>
<evidence type="ECO:0000313" key="2">
    <source>
        <dbReference type="Proteomes" id="UP000460949"/>
    </source>
</evidence>
<dbReference type="RefSeq" id="WP_160838757.1">
    <property type="nucleotide sequence ID" value="NZ_WMET01000004.1"/>
</dbReference>
<dbReference type="Proteomes" id="UP000460949">
    <property type="component" value="Unassembled WGS sequence"/>
</dbReference>
<proteinExistence type="predicted"/>
<comment type="caution">
    <text evidence="1">The sequence shown here is derived from an EMBL/GenBank/DDBJ whole genome shotgun (WGS) entry which is preliminary data.</text>
</comment>